<sequence length="880" mass="98805">MTLGLTEWEAKERLEKYGYNELKAKKRITWLNILIRQFVSNFLVWVLIVAMAISVIIGEIINFWMILFVIIFVIIMGFIQEYKAEKAMESLKKFVQYKTHVIREGRLKKIYSREVVPGDVLVLEMGDKIPADAKIIDTIGEFKVDESVLTGESKAIKKSKEDLIFAGTQIVRGKCNAYVIYTGMMTELGKIAGMIEKEEEKTPLQIKIHNLGRRLALIALLSSTVVFGFGIFMGAPITEMLMVALALAVATVPEGLPLTLTLTLSAGMHNMAKHNAVVRKMLAVETLGSTTVICTDKTGTLTKNEMTVEKIFIYDKIYEITAKKGYEPKGEFIIGNKNIEVNAHKNLVLLLKAVSLCNNAVIRKTDGMWETIGDPTEVALIVAGAKADLWKKDLEKRYPRIKEIAFSSERKLMTTVHKEDNGLIVFSKGAPEAILRKCKFIKKDNEIREINTDEIEKIIRMNKELASSSYRVLGVAYKKICGDYSHNNLKKESIEDDLIFLGLVGMTDPPREGVKEAIKTCKKAGIRVIMITGDNEETAKAVGKKIGLIDDNNDYNINKTSKKIMTGNELDILDEKEFESVVDVVEIYARVMPEQKLKIVKTLKRKGHIVAMTGDGVNDAPALKMADIGIAMGIKGTDVAKESSDMILQDDNFATIVEAVKSGRNIYENIEKFTCYLISHNFMQIILIAIGIFIFGFNYLPLLPLHILFINAVGEELPSISLGMDPVRKDVMNKPPRKIGQEILTKRNFFLVIKLASFMAFVTFIVFIISNPIVNIEYARTMVFTTMVGMVIVNTFNFRSLDESVFKIGAPMNKILILAVVFISIITLVILYTPYLRGIFEFTTLGLKDLTICLVASFSTFIYMEIVKLLNNKKTPKNKQ</sequence>
<dbReference type="GO" id="GO:0016887">
    <property type="term" value="F:ATP hydrolysis activity"/>
    <property type="evidence" value="ECO:0007669"/>
    <property type="project" value="InterPro"/>
</dbReference>
<feature type="transmembrane region" description="Helical" evidence="8">
    <location>
        <begin position="682"/>
        <end position="700"/>
    </location>
</feature>
<feature type="domain" description="Cation-transporting P-type ATPase N-terminal" evidence="9">
    <location>
        <begin position="1"/>
        <end position="59"/>
    </location>
</feature>
<dbReference type="PRINTS" id="PR00121">
    <property type="entry name" value="NAKATPASE"/>
</dbReference>
<dbReference type="Pfam" id="PF00122">
    <property type="entry name" value="E1-E2_ATPase"/>
    <property type="match status" value="1"/>
</dbReference>
<dbReference type="Gene3D" id="1.20.1110.10">
    <property type="entry name" value="Calcium-transporting ATPase, transmembrane domain"/>
    <property type="match status" value="1"/>
</dbReference>
<dbReference type="GO" id="GO:0005524">
    <property type="term" value="F:ATP binding"/>
    <property type="evidence" value="ECO:0007669"/>
    <property type="project" value="UniProtKB-KW"/>
</dbReference>
<dbReference type="InterPro" id="IPR008250">
    <property type="entry name" value="ATPase_P-typ_transduc_dom_A_sf"/>
</dbReference>
<dbReference type="InterPro" id="IPR044492">
    <property type="entry name" value="P_typ_ATPase_HD_dom"/>
</dbReference>
<dbReference type="EC" id="3.6.3.8" evidence="10"/>
<gene>
    <name evidence="10" type="ordered locus">Metok_1254</name>
</gene>
<protein>
    <submittedName>
        <fullName evidence="10">ATPase, P-type (Transporting), HAD superfamily, subfamily IC</fullName>
        <ecNumber evidence="10">3.6.3.8</ecNumber>
    </submittedName>
</protein>
<dbReference type="Pfam" id="PF13246">
    <property type="entry name" value="Cation_ATPase"/>
    <property type="match status" value="1"/>
</dbReference>
<feature type="transmembrane region" description="Helical" evidence="8">
    <location>
        <begin position="215"/>
        <end position="235"/>
    </location>
</feature>
<evidence type="ECO:0000256" key="3">
    <source>
        <dbReference type="ARBA" id="ARBA00022741"/>
    </source>
</evidence>
<evidence type="ECO:0000256" key="2">
    <source>
        <dbReference type="ARBA" id="ARBA00022692"/>
    </source>
</evidence>
<feature type="transmembrane region" description="Helical" evidence="8">
    <location>
        <begin position="748"/>
        <end position="770"/>
    </location>
</feature>
<dbReference type="Gene3D" id="3.40.1110.10">
    <property type="entry name" value="Calcium-transporting ATPase, cytoplasmic domain N"/>
    <property type="match status" value="1"/>
</dbReference>
<dbReference type="InterPro" id="IPR059000">
    <property type="entry name" value="ATPase_P-type_domA"/>
</dbReference>
<accession>F8AJN2</accession>
<proteinExistence type="predicted"/>
<organism evidence="10 11">
    <name type="scientific">Methanothermococcus okinawensis (strain DSM 14208 / JCM 11175 / IH1)</name>
    <dbReference type="NCBI Taxonomy" id="647113"/>
    <lineage>
        <taxon>Archaea</taxon>
        <taxon>Methanobacteriati</taxon>
        <taxon>Methanobacteriota</taxon>
        <taxon>Methanomada group</taxon>
        <taxon>Methanococci</taxon>
        <taxon>Methanococcales</taxon>
        <taxon>Methanococcaceae</taxon>
        <taxon>Methanothermococcus</taxon>
    </lineage>
</organism>
<evidence type="ECO:0000313" key="11">
    <source>
        <dbReference type="Proteomes" id="UP000009296"/>
    </source>
</evidence>
<keyword evidence="2 8" id="KW-0812">Transmembrane</keyword>
<dbReference type="PROSITE" id="PS00154">
    <property type="entry name" value="ATPASE_E1_E2"/>
    <property type="match status" value="1"/>
</dbReference>
<dbReference type="InterPro" id="IPR036412">
    <property type="entry name" value="HAD-like_sf"/>
</dbReference>
<dbReference type="KEGG" id="mok:Metok_1254"/>
<dbReference type="SUPFAM" id="SSF81660">
    <property type="entry name" value="Metal cation-transporting ATPase, ATP-binding domain N"/>
    <property type="match status" value="1"/>
</dbReference>
<dbReference type="FunFam" id="3.40.50.1000:FF:000028">
    <property type="entry name" value="Calcium-transporting P-type ATPase, putative"/>
    <property type="match status" value="1"/>
</dbReference>
<evidence type="ECO:0000256" key="6">
    <source>
        <dbReference type="ARBA" id="ARBA00022989"/>
    </source>
</evidence>
<dbReference type="NCBIfam" id="TIGR01494">
    <property type="entry name" value="ATPase_P-type"/>
    <property type="match status" value="3"/>
</dbReference>
<dbReference type="InterPro" id="IPR023299">
    <property type="entry name" value="ATPase_P-typ_cyto_dom_N"/>
</dbReference>
<evidence type="ECO:0000256" key="8">
    <source>
        <dbReference type="SAM" id="Phobius"/>
    </source>
</evidence>
<dbReference type="SMART" id="SM00831">
    <property type="entry name" value="Cation_ATPase_N"/>
    <property type="match status" value="1"/>
</dbReference>
<dbReference type="SFLD" id="SFLDF00027">
    <property type="entry name" value="p-type_atpase"/>
    <property type="match status" value="1"/>
</dbReference>
<evidence type="ECO:0000313" key="10">
    <source>
        <dbReference type="EMBL" id="AEH07222.1"/>
    </source>
</evidence>
<keyword evidence="5" id="KW-1278">Translocase</keyword>
<dbReference type="RefSeq" id="WP_013867404.1">
    <property type="nucleotide sequence ID" value="NC_015636.1"/>
</dbReference>
<dbReference type="InterPro" id="IPR004014">
    <property type="entry name" value="ATPase_P-typ_cation-transptr_N"/>
</dbReference>
<feature type="transmembrane region" description="Helical" evidence="8">
    <location>
        <begin position="847"/>
        <end position="870"/>
    </location>
</feature>
<dbReference type="Proteomes" id="UP000009296">
    <property type="component" value="Chromosome"/>
</dbReference>
<evidence type="ECO:0000256" key="4">
    <source>
        <dbReference type="ARBA" id="ARBA00022840"/>
    </source>
</evidence>
<dbReference type="GO" id="GO:0016020">
    <property type="term" value="C:membrane"/>
    <property type="evidence" value="ECO:0007669"/>
    <property type="project" value="UniProtKB-SubCell"/>
</dbReference>
<dbReference type="EMBL" id="CP002792">
    <property type="protein sequence ID" value="AEH07222.1"/>
    <property type="molecule type" value="Genomic_DNA"/>
</dbReference>
<dbReference type="InterPro" id="IPR023214">
    <property type="entry name" value="HAD_sf"/>
</dbReference>
<reference evidence="10" key="1">
    <citation type="submission" date="2011-05" db="EMBL/GenBank/DDBJ databases">
        <title>Complete sequence of chromosome of Methanothermococcus okinawensis IH1.</title>
        <authorList>
            <consortium name="US DOE Joint Genome Institute"/>
            <person name="Lucas S."/>
            <person name="Han J."/>
            <person name="Lapidus A."/>
            <person name="Cheng J.-F."/>
            <person name="Goodwin L."/>
            <person name="Pitluck S."/>
            <person name="Peters L."/>
            <person name="Mikhailova N."/>
            <person name="Held B."/>
            <person name="Han C."/>
            <person name="Tapia R."/>
            <person name="Land M."/>
            <person name="Hauser L."/>
            <person name="Kyrpides N."/>
            <person name="Ivanova N."/>
            <person name="Pagani I."/>
            <person name="Sieprawska-Lupa M."/>
            <person name="Takai K."/>
            <person name="Miyazaki J."/>
            <person name="Whitman W."/>
            <person name="Woyke T."/>
        </authorList>
    </citation>
    <scope>NUCLEOTIDE SEQUENCE [LARGE SCALE GENOMIC DNA]</scope>
    <source>
        <strain evidence="10">IH1</strain>
    </source>
</reference>
<dbReference type="Gene3D" id="3.40.50.1000">
    <property type="entry name" value="HAD superfamily/HAD-like"/>
    <property type="match status" value="1"/>
</dbReference>
<dbReference type="InterPro" id="IPR001757">
    <property type="entry name" value="P_typ_ATPase"/>
</dbReference>
<dbReference type="SUPFAM" id="SSF81665">
    <property type="entry name" value="Calcium ATPase, transmembrane domain M"/>
    <property type="match status" value="1"/>
</dbReference>
<dbReference type="STRING" id="647113.Metok_1254"/>
<dbReference type="SUPFAM" id="SSF81653">
    <property type="entry name" value="Calcium ATPase, transduction domain A"/>
    <property type="match status" value="1"/>
</dbReference>
<dbReference type="InterPro" id="IPR023298">
    <property type="entry name" value="ATPase_P-typ_TM_dom_sf"/>
</dbReference>
<evidence type="ECO:0000256" key="7">
    <source>
        <dbReference type="ARBA" id="ARBA00023136"/>
    </source>
</evidence>
<dbReference type="eggNOG" id="arCOG01578">
    <property type="taxonomic scope" value="Archaea"/>
</dbReference>
<dbReference type="Pfam" id="PF00689">
    <property type="entry name" value="Cation_ATPase_C"/>
    <property type="match status" value="1"/>
</dbReference>
<evidence type="ECO:0000256" key="1">
    <source>
        <dbReference type="ARBA" id="ARBA00004141"/>
    </source>
</evidence>
<dbReference type="HOGENOM" id="CLU_002360_3_3_2"/>
<dbReference type="SFLD" id="SFLDS00003">
    <property type="entry name" value="Haloacid_Dehalogenase"/>
    <property type="match status" value="1"/>
</dbReference>
<dbReference type="SUPFAM" id="SSF56784">
    <property type="entry name" value="HAD-like"/>
    <property type="match status" value="1"/>
</dbReference>
<feature type="transmembrane region" description="Helical" evidence="8">
    <location>
        <begin position="63"/>
        <end position="82"/>
    </location>
</feature>
<feature type="transmembrane region" description="Helical" evidence="8">
    <location>
        <begin position="815"/>
        <end position="835"/>
    </location>
</feature>
<keyword evidence="11" id="KW-1185">Reference proteome</keyword>
<keyword evidence="10" id="KW-0378">Hydrolase</keyword>
<dbReference type="AlphaFoldDB" id="F8AJN2"/>
<dbReference type="InterPro" id="IPR006068">
    <property type="entry name" value="ATPase_P-typ_cation-transptr_C"/>
</dbReference>
<keyword evidence="7 8" id="KW-0472">Membrane</keyword>
<dbReference type="PANTHER" id="PTHR42861">
    <property type="entry name" value="CALCIUM-TRANSPORTING ATPASE"/>
    <property type="match status" value="1"/>
</dbReference>
<dbReference type="GeneID" id="10773410"/>
<feature type="transmembrane region" description="Helical" evidence="8">
    <location>
        <begin position="776"/>
        <end position="794"/>
    </location>
</feature>
<dbReference type="InterPro" id="IPR018303">
    <property type="entry name" value="ATPase_P-typ_P_site"/>
</dbReference>
<feature type="transmembrane region" description="Helical" evidence="8">
    <location>
        <begin position="33"/>
        <end position="57"/>
    </location>
</feature>
<dbReference type="Gene3D" id="2.70.150.10">
    <property type="entry name" value="Calcium-transporting ATPase, cytoplasmic transduction domain A"/>
    <property type="match status" value="1"/>
</dbReference>
<keyword evidence="6 8" id="KW-1133">Transmembrane helix</keyword>
<dbReference type="PRINTS" id="PR00119">
    <property type="entry name" value="CATATPASE"/>
</dbReference>
<comment type="subcellular location">
    <subcellularLocation>
        <location evidence="1">Membrane</location>
        <topology evidence="1">Multi-pass membrane protein</topology>
    </subcellularLocation>
</comment>
<keyword evidence="3" id="KW-0547">Nucleotide-binding</keyword>
<dbReference type="Pfam" id="PF00690">
    <property type="entry name" value="Cation_ATPase_N"/>
    <property type="match status" value="1"/>
</dbReference>
<evidence type="ECO:0000259" key="9">
    <source>
        <dbReference type="SMART" id="SM00831"/>
    </source>
</evidence>
<evidence type="ECO:0000256" key="5">
    <source>
        <dbReference type="ARBA" id="ARBA00022967"/>
    </source>
</evidence>
<dbReference type="SFLD" id="SFLDG00002">
    <property type="entry name" value="C1.7:_P-type_atpase_like"/>
    <property type="match status" value="1"/>
</dbReference>
<name>F8AJN2_METOI</name>
<dbReference type="OrthoDB" id="8588at2157"/>
<keyword evidence="4" id="KW-0067">ATP-binding</keyword>